<dbReference type="PROSITE" id="PS51677">
    <property type="entry name" value="NODB"/>
    <property type="match status" value="1"/>
</dbReference>
<name>A0ABP9YZ65_9FUNG</name>
<dbReference type="Proteomes" id="UP001473302">
    <property type="component" value="Unassembled WGS sequence"/>
</dbReference>
<evidence type="ECO:0000256" key="1">
    <source>
        <dbReference type="ARBA" id="ARBA00001941"/>
    </source>
</evidence>
<reference evidence="9 10" key="1">
    <citation type="submission" date="2024-04" db="EMBL/GenBank/DDBJ databases">
        <title>genome sequences of Mucor flavus KT1a and Helicostylum pulchrum KT1b strains isolated from the surface of a dry-aged beef.</title>
        <authorList>
            <person name="Toyotome T."/>
            <person name="Hosono M."/>
            <person name="Torimaru M."/>
            <person name="Fukuda K."/>
            <person name="Mikami N."/>
        </authorList>
    </citation>
    <scope>NUCLEOTIDE SEQUENCE [LARGE SCALE GENOMIC DNA]</scope>
    <source>
        <strain evidence="9 10">KT1a</strain>
    </source>
</reference>
<comment type="caution">
    <text evidence="9">The sequence shown here is derived from an EMBL/GenBank/DDBJ whole genome shotgun (WGS) entry which is preliminary data.</text>
</comment>
<feature type="region of interest" description="Disordered" evidence="6">
    <location>
        <begin position="74"/>
        <end position="96"/>
    </location>
</feature>
<gene>
    <name evidence="9" type="ORF">MFLAVUS_005583</name>
</gene>
<dbReference type="Pfam" id="PF01522">
    <property type="entry name" value="Polysacc_deac_1"/>
    <property type="match status" value="1"/>
</dbReference>
<dbReference type="SUPFAM" id="SSF88713">
    <property type="entry name" value="Glycoside hydrolase/deacetylase"/>
    <property type="match status" value="1"/>
</dbReference>
<evidence type="ECO:0000256" key="2">
    <source>
        <dbReference type="ARBA" id="ARBA00022723"/>
    </source>
</evidence>
<proteinExistence type="predicted"/>
<organism evidence="9 10">
    <name type="scientific">Mucor flavus</name>
    <dbReference type="NCBI Taxonomy" id="439312"/>
    <lineage>
        <taxon>Eukaryota</taxon>
        <taxon>Fungi</taxon>
        <taxon>Fungi incertae sedis</taxon>
        <taxon>Mucoromycota</taxon>
        <taxon>Mucoromycotina</taxon>
        <taxon>Mucoromycetes</taxon>
        <taxon>Mucorales</taxon>
        <taxon>Mucorineae</taxon>
        <taxon>Mucoraceae</taxon>
        <taxon>Mucor</taxon>
    </lineage>
</organism>
<dbReference type="Gene3D" id="3.20.20.370">
    <property type="entry name" value="Glycoside hydrolase/deacetylase"/>
    <property type="match status" value="1"/>
</dbReference>
<evidence type="ECO:0000256" key="6">
    <source>
        <dbReference type="SAM" id="MobiDB-lite"/>
    </source>
</evidence>
<evidence type="ECO:0000313" key="10">
    <source>
        <dbReference type="Proteomes" id="UP001473302"/>
    </source>
</evidence>
<keyword evidence="2" id="KW-0479">Metal-binding</keyword>
<dbReference type="InterPro" id="IPR011330">
    <property type="entry name" value="Glyco_hydro/deAcase_b/a-brl"/>
</dbReference>
<evidence type="ECO:0000259" key="8">
    <source>
        <dbReference type="PROSITE" id="PS51677"/>
    </source>
</evidence>
<protein>
    <recommendedName>
        <fullName evidence="8">NodB homology domain-containing protein</fullName>
    </recommendedName>
</protein>
<dbReference type="PANTHER" id="PTHR46471">
    <property type="entry name" value="CHITIN DEACETYLASE"/>
    <property type="match status" value="1"/>
</dbReference>
<evidence type="ECO:0000256" key="4">
    <source>
        <dbReference type="ARBA" id="ARBA00022801"/>
    </source>
</evidence>
<feature type="chain" id="PRO_5045117803" description="NodB homology domain-containing protein" evidence="7">
    <location>
        <begin position="21"/>
        <end position="421"/>
    </location>
</feature>
<feature type="signal peptide" evidence="7">
    <location>
        <begin position="1"/>
        <end position="20"/>
    </location>
</feature>
<evidence type="ECO:0000313" key="9">
    <source>
        <dbReference type="EMBL" id="GAA5812133.1"/>
    </source>
</evidence>
<evidence type="ECO:0000256" key="7">
    <source>
        <dbReference type="SAM" id="SignalP"/>
    </source>
</evidence>
<keyword evidence="4" id="KW-0378">Hydrolase</keyword>
<dbReference type="InterPro" id="IPR002509">
    <property type="entry name" value="NODB_dom"/>
</dbReference>
<feature type="domain" description="NodB homology" evidence="8">
    <location>
        <begin position="143"/>
        <end position="333"/>
    </location>
</feature>
<dbReference type="EMBL" id="BAABUK010000012">
    <property type="protein sequence ID" value="GAA5812133.1"/>
    <property type="molecule type" value="Genomic_DNA"/>
</dbReference>
<sequence length="421" mass="46263">MKYIAAATVISCFLLAEATATSSGTIATGSIVAASVSSMDAIHSISSAGFDINVLSEEDEEGQENSPVLASVVAEHEEREDEEESPSAAKESLADSTKTVDENVFASAGLVYNQDKDLAVFRNGRTTEGLPPVPEVIACRSEGQIAITYSEGPSDATARIARQLLERSTRGNFFVNTMWLNQQQYAMVLQNAYNAGHFIGMTYRLPSEDPESLSDKEIKDDIIKNARMIETLIQVSPKYVRLHFSAQSDGRTEHILRDLGFILVSYNLDGKDYVHETPELIAEEYSRTFSNYKARYDSKGSFVAIQYDIPETKSMSAVPNILDVIEKEGFTPVRMDGCLNDAKPYKKTAAGLEYVSDQFSFGTLGYPANKVKSLISNSTVDDELRVLAVDDTFLNTSEAAMTLSRKIGFALIPALVYIFFI</sequence>
<keyword evidence="5" id="KW-0119">Carbohydrate metabolism</keyword>
<dbReference type="PANTHER" id="PTHR46471:SF2">
    <property type="entry name" value="CHITIN DEACETYLASE-RELATED"/>
    <property type="match status" value="1"/>
</dbReference>
<evidence type="ECO:0000256" key="5">
    <source>
        <dbReference type="ARBA" id="ARBA00023277"/>
    </source>
</evidence>
<comment type="cofactor">
    <cofactor evidence="1">
        <name>Co(2+)</name>
        <dbReference type="ChEBI" id="CHEBI:48828"/>
    </cofactor>
</comment>
<keyword evidence="10" id="KW-1185">Reference proteome</keyword>
<accession>A0ABP9YZ65</accession>
<keyword evidence="3 7" id="KW-0732">Signal</keyword>
<evidence type="ECO:0000256" key="3">
    <source>
        <dbReference type="ARBA" id="ARBA00022729"/>
    </source>
</evidence>